<comment type="cofactor">
    <cofactor evidence="1 15">
        <name>Mg(2+)</name>
        <dbReference type="ChEBI" id="CHEBI:18420"/>
    </cofactor>
</comment>
<evidence type="ECO:0000256" key="5">
    <source>
        <dbReference type="ARBA" id="ARBA00011895"/>
    </source>
</evidence>
<evidence type="ECO:0000256" key="1">
    <source>
        <dbReference type="ARBA" id="ARBA00001946"/>
    </source>
</evidence>
<dbReference type="GO" id="GO:0000287">
    <property type="term" value="F:magnesium ion binding"/>
    <property type="evidence" value="ECO:0007669"/>
    <property type="project" value="TreeGrafter"/>
</dbReference>
<comment type="catalytic activity">
    <reaction evidence="14">
        <text>IMP + diphosphate = hypoxanthine + 5-phospho-alpha-D-ribose 1-diphosphate</text>
        <dbReference type="Rhea" id="RHEA:17973"/>
        <dbReference type="ChEBI" id="CHEBI:17368"/>
        <dbReference type="ChEBI" id="CHEBI:33019"/>
        <dbReference type="ChEBI" id="CHEBI:58017"/>
        <dbReference type="ChEBI" id="CHEBI:58053"/>
        <dbReference type="EC" id="2.4.2.8"/>
    </reaction>
    <physiologicalReaction direction="right-to-left" evidence="14">
        <dbReference type="Rhea" id="RHEA:17975"/>
    </physiologicalReaction>
</comment>
<dbReference type="GO" id="GO:0000166">
    <property type="term" value="F:nucleotide binding"/>
    <property type="evidence" value="ECO:0007669"/>
    <property type="project" value="UniProtKB-KW"/>
</dbReference>
<keyword evidence="7 15" id="KW-0328">Glycosyltransferase</keyword>
<dbReference type="Pfam" id="PF00156">
    <property type="entry name" value="Pribosyltran"/>
    <property type="match status" value="1"/>
</dbReference>
<dbReference type="InterPro" id="IPR000836">
    <property type="entry name" value="PRTase_dom"/>
</dbReference>
<comment type="catalytic activity">
    <reaction evidence="13">
        <text>GMP + diphosphate = guanine + 5-phospho-alpha-D-ribose 1-diphosphate</text>
        <dbReference type="Rhea" id="RHEA:25424"/>
        <dbReference type="ChEBI" id="CHEBI:16235"/>
        <dbReference type="ChEBI" id="CHEBI:33019"/>
        <dbReference type="ChEBI" id="CHEBI:58017"/>
        <dbReference type="ChEBI" id="CHEBI:58115"/>
        <dbReference type="EC" id="2.4.2.8"/>
    </reaction>
    <physiologicalReaction direction="right-to-left" evidence="13">
        <dbReference type="Rhea" id="RHEA:25426"/>
    </physiologicalReaction>
</comment>
<evidence type="ECO:0000256" key="4">
    <source>
        <dbReference type="ARBA" id="ARBA00008391"/>
    </source>
</evidence>
<dbReference type="EC" id="2.4.2.8" evidence="5 15"/>
<dbReference type="GO" id="GO:0006178">
    <property type="term" value="P:guanine salvage"/>
    <property type="evidence" value="ECO:0007669"/>
    <property type="project" value="TreeGrafter"/>
</dbReference>
<evidence type="ECO:0000256" key="9">
    <source>
        <dbReference type="ARBA" id="ARBA00022723"/>
    </source>
</evidence>
<evidence type="ECO:0000256" key="6">
    <source>
        <dbReference type="ARBA" id="ARBA00022490"/>
    </source>
</evidence>
<evidence type="ECO:0000313" key="18">
    <source>
        <dbReference type="Proteomes" id="UP000769766"/>
    </source>
</evidence>
<keyword evidence="6 15" id="KW-0963">Cytoplasm</keyword>
<dbReference type="GO" id="GO:0046100">
    <property type="term" value="P:hypoxanthine metabolic process"/>
    <property type="evidence" value="ECO:0007669"/>
    <property type="project" value="TreeGrafter"/>
</dbReference>
<organism evidence="17 18">
    <name type="scientific">Tectimicrobiota bacterium</name>
    <dbReference type="NCBI Taxonomy" id="2528274"/>
    <lineage>
        <taxon>Bacteria</taxon>
        <taxon>Pseudomonadati</taxon>
        <taxon>Nitrospinota/Tectimicrobiota group</taxon>
        <taxon>Candidatus Tectimicrobiota</taxon>
    </lineage>
</organism>
<evidence type="ECO:0000256" key="14">
    <source>
        <dbReference type="ARBA" id="ARBA00049402"/>
    </source>
</evidence>
<keyword evidence="11 15" id="KW-0547">Nucleotide-binding</keyword>
<keyword evidence="8 15" id="KW-0808">Transferase</keyword>
<dbReference type="PANTHER" id="PTHR43340">
    <property type="entry name" value="HYPOXANTHINE-GUANINE PHOSPHORIBOSYLTRANSFERASE"/>
    <property type="match status" value="1"/>
</dbReference>
<comment type="similarity">
    <text evidence="4 15">Belongs to the purine/pyrimidine phosphoribosyltransferase family.</text>
</comment>
<dbReference type="GO" id="GO:0032264">
    <property type="term" value="P:IMP salvage"/>
    <property type="evidence" value="ECO:0007669"/>
    <property type="project" value="TreeGrafter"/>
</dbReference>
<dbReference type="NCBIfam" id="TIGR01203">
    <property type="entry name" value="HGPRTase"/>
    <property type="match status" value="1"/>
</dbReference>
<comment type="pathway">
    <text evidence="3 15">Purine metabolism; IMP biosynthesis via salvage pathway; IMP from hypoxanthine: step 1/1.</text>
</comment>
<dbReference type="Gene3D" id="3.40.50.2020">
    <property type="match status" value="1"/>
</dbReference>
<comment type="subcellular location">
    <subcellularLocation>
        <location evidence="2 15">Cytoplasm</location>
    </subcellularLocation>
</comment>
<evidence type="ECO:0000256" key="10">
    <source>
        <dbReference type="ARBA" id="ARBA00022726"/>
    </source>
</evidence>
<evidence type="ECO:0000256" key="11">
    <source>
        <dbReference type="ARBA" id="ARBA00022741"/>
    </source>
</evidence>
<dbReference type="Proteomes" id="UP000769766">
    <property type="component" value="Unassembled WGS sequence"/>
</dbReference>
<evidence type="ECO:0000256" key="2">
    <source>
        <dbReference type="ARBA" id="ARBA00004496"/>
    </source>
</evidence>
<comment type="caution">
    <text evidence="17">The sequence shown here is derived from an EMBL/GenBank/DDBJ whole genome shotgun (WGS) entry which is preliminary data.</text>
</comment>
<dbReference type="InterPro" id="IPR005904">
    <property type="entry name" value="Hxn_phspho_trans"/>
</dbReference>
<dbReference type="PANTHER" id="PTHR43340:SF1">
    <property type="entry name" value="HYPOXANTHINE PHOSPHORIBOSYLTRANSFERASE"/>
    <property type="match status" value="1"/>
</dbReference>
<name>A0A932CQJ4_UNCTE</name>
<feature type="domain" description="Phosphoribosyltransferase" evidence="16">
    <location>
        <begin position="8"/>
        <end position="159"/>
    </location>
</feature>
<dbReference type="SUPFAM" id="SSF53271">
    <property type="entry name" value="PRTase-like"/>
    <property type="match status" value="1"/>
</dbReference>
<accession>A0A932CQJ4</accession>
<dbReference type="InterPro" id="IPR029057">
    <property type="entry name" value="PRTase-like"/>
</dbReference>
<gene>
    <name evidence="17" type="primary">hpt</name>
    <name evidence="17" type="ORF">HYY20_12620</name>
</gene>
<dbReference type="EMBL" id="JACPRF010000382">
    <property type="protein sequence ID" value="MBI2877715.1"/>
    <property type="molecule type" value="Genomic_DNA"/>
</dbReference>
<dbReference type="GO" id="GO:0006166">
    <property type="term" value="P:purine ribonucleoside salvage"/>
    <property type="evidence" value="ECO:0007669"/>
    <property type="project" value="UniProtKB-KW"/>
</dbReference>
<sequence length="174" mass="19250">MEGLGEILLTAEEISQRVKELGEAITRDYQGLELRLVAILKGATVFLADLMRAISLPLTLDFMAISSYGGGTSSSGVVKILKDLDEGIEGTHILVVEDIVDTGLTLSYLLRTLSVKNPASLKTCILLDRPARRIVDLSIAYKGFEIPDRFVIGYGLDYRERYRNLPFICTIEPQ</sequence>
<dbReference type="GO" id="GO:0005829">
    <property type="term" value="C:cytosol"/>
    <property type="evidence" value="ECO:0007669"/>
    <property type="project" value="TreeGrafter"/>
</dbReference>
<evidence type="ECO:0000256" key="3">
    <source>
        <dbReference type="ARBA" id="ARBA00004669"/>
    </source>
</evidence>
<evidence type="ECO:0000256" key="8">
    <source>
        <dbReference type="ARBA" id="ARBA00022679"/>
    </source>
</evidence>
<keyword evidence="9 15" id="KW-0479">Metal-binding</keyword>
<evidence type="ECO:0000259" key="16">
    <source>
        <dbReference type="Pfam" id="PF00156"/>
    </source>
</evidence>
<reference evidence="17" key="1">
    <citation type="submission" date="2020-07" db="EMBL/GenBank/DDBJ databases">
        <title>Huge and variable diversity of episymbiotic CPR bacteria and DPANN archaea in groundwater ecosystems.</title>
        <authorList>
            <person name="He C.Y."/>
            <person name="Keren R."/>
            <person name="Whittaker M."/>
            <person name="Farag I.F."/>
            <person name="Doudna J."/>
            <person name="Cate J.H.D."/>
            <person name="Banfield J.F."/>
        </authorList>
    </citation>
    <scope>NUCLEOTIDE SEQUENCE</scope>
    <source>
        <strain evidence="17">NC_groundwater_672_Ag_B-0.1um_62_36</strain>
    </source>
</reference>
<keyword evidence="12 15" id="KW-0460">Magnesium</keyword>
<evidence type="ECO:0000256" key="13">
    <source>
        <dbReference type="ARBA" id="ARBA00048811"/>
    </source>
</evidence>
<protein>
    <recommendedName>
        <fullName evidence="5 15">Hypoxanthine phosphoribosyltransferase</fullName>
        <ecNumber evidence="5 15">2.4.2.8</ecNumber>
    </recommendedName>
</protein>
<dbReference type="AlphaFoldDB" id="A0A932CQJ4"/>
<dbReference type="GO" id="GO:0032263">
    <property type="term" value="P:GMP salvage"/>
    <property type="evidence" value="ECO:0007669"/>
    <property type="project" value="TreeGrafter"/>
</dbReference>
<dbReference type="CDD" id="cd06223">
    <property type="entry name" value="PRTases_typeI"/>
    <property type="match status" value="1"/>
</dbReference>
<evidence type="ECO:0000256" key="12">
    <source>
        <dbReference type="ARBA" id="ARBA00022842"/>
    </source>
</evidence>
<proteinExistence type="inferred from homology"/>
<dbReference type="InterPro" id="IPR050408">
    <property type="entry name" value="HGPRT"/>
</dbReference>
<evidence type="ECO:0000256" key="7">
    <source>
        <dbReference type="ARBA" id="ARBA00022676"/>
    </source>
</evidence>
<evidence type="ECO:0000256" key="15">
    <source>
        <dbReference type="RuleBase" id="RU364099"/>
    </source>
</evidence>
<evidence type="ECO:0000313" key="17">
    <source>
        <dbReference type="EMBL" id="MBI2877715.1"/>
    </source>
</evidence>
<dbReference type="GO" id="GO:0052657">
    <property type="term" value="F:guanine phosphoribosyltransferase activity"/>
    <property type="evidence" value="ECO:0007669"/>
    <property type="project" value="UniProtKB-ARBA"/>
</dbReference>
<dbReference type="FunFam" id="3.40.50.2020:FF:000006">
    <property type="entry name" value="Hypoxanthine phosphoribosyltransferase"/>
    <property type="match status" value="1"/>
</dbReference>
<dbReference type="GO" id="GO:0004422">
    <property type="term" value="F:hypoxanthine phosphoribosyltransferase activity"/>
    <property type="evidence" value="ECO:0007669"/>
    <property type="project" value="InterPro"/>
</dbReference>
<keyword evidence="10 15" id="KW-0660">Purine salvage</keyword>